<keyword evidence="2" id="KW-0378">Hydrolase</keyword>
<organism evidence="3 4">
    <name type="scientific">Pedobacter heparinus (strain ATCC 13125 / DSM 2366 / CIP 104194 / JCM 7457 / NBRC 12017 / NCIMB 9290 / NRRL B-14731 / HIM 762-3)</name>
    <dbReference type="NCBI Taxonomy" id="485917"/>
    <lineage>
        <taxon>Bacteria</taxon>
        <taxon>Pseudomonadati</taxon>
        <taxon>Bacteroidota</taxon>
        <taxon>Sphingobacteriia</taxon>
        <taxon>Sphingobacteriales</taxon>
        <taxon>Sphingobacteriaceae</taxon>
        <taxon>Pedobacter</taxon>
    </lineage>
</organism>
<dbReference type="STRING" id="485917.Phep_4243"/>
<dbReference type="PANTHER" id="PTHR23422:SF9">
    <property type="entry name" value="ZN-DEPENDENT HYDROLASE"/>
    <property type="match status" value="1"/>
</dbReference>
<accession>C6XXC8</accession>
<evidence type="ECO:0000313" key="4">
    <source>
        <dbReference type="Proteomes" id="UP000000852"/>
    </source>
</evidence>
<keyword evidence="1" id="KW-0479">Metal-binding</keyword>
<dbReference type="Proteomes" id="UP000000852">
    <property type="component" value="Chromosome"/>
</dbReference>
<evidence type="ECO:0000256" key="1">
    <source>
        <dbReference type="ARBA" id="ARBA00022723"/>
    </source>
</evidence>
<dbReference type="HOGENOM" id="CLU_020444_0_0_10"/>
<evidence type="ECO:0000313" key="3">
    <source>
        <dbReference type="EMBL" id="ACU06434.1"/>
    </source>
</evidence>
<reference evidence="3 4" key="1">
    <citation type="journal article" date="2009" name="Stand. Genomic Sci.">
        <title>Complete genome sequence of Pedobacter heparinus type strain (HIM 762-3).</title>
        <authorList>
            <person name="Han C."/>
            <person name="Spring S."/>
            <person name="Lapidus A."/>
            <person name="Del Rio T.G."/>
            <person name="Tice H."/>
            <person name="Copeland A."/>
            <person name="Cheng J.F."/>
            <person name="Lucas S."/>
            <person name="Chen F."/>
            <person name="Nolan M."/>
            <person name="Bruce D."/>
            <person name="Goodwin L."/>
            <person name="Pitluck S."/>
            <person name="Ivanova N."/>
            <person name="Mavromatis K."/>
            <person name="Mikhailova N."/>
            <person name="Pati A."/>
            <person name="Chen A."/>
            <person name="Palaniappan K."/>
            <person name="Land M."/>
            <person name="Hauser L."/>
            <person name="Chang Y.J."/>
            <person name="Jeffries C.C."/>
            <person name="Saunders E."/>
            <person name="Chertkov O."/>
            <person name="Brettin T."/>
            <person name="Goker M."/>
            <person name="Rohde M."/>
            <person name="Bristow J."/>
            <person name="Eisen J.A."/>
            <person name="Markowitz V."/>
            <person name="Hugenholtz P."/>
            <person name="Kyrpides N.C."/>
            <person name="Klenk H.P."/>
            <person name="Detter J.C."/>
        </authorList>
    </citation>
    <scope>NUCLEOTIDE SEQUENCE [LARGE SCALE GENOMIC DNA]</scope>
    <source>
        <strain evidence="4">ATCC 13125 / DSM 2366 / CIP 104194 / JCM 7457 / NBRC 12017 / NCIMB 9290 / NRRL B-14731 / HIM 762-3</strain>
    </source>
</reference>
<sequence length="552" mass="61569">MIIAACTMLTGIAACTNSQKKSNNETKNNSSGNDSLQRYVNERLGIYETVKLTTNLNDLTVNERKILPLLIQAAKIMDELFWKQAYPQRDSLLSTIKDEKTKAFVEINYGPWDRLNGDKPFIAGIGPKPAAANFYPAGMTKEELEKSDVKDKFGLYSVIQRDTAGKLTAVPYHILYAAELQKASNLLKQAALLAEDAGFKKYLNLRADALVTDVYGPSDYAWLDMKTNTLDIIIGPIENYEDKLFNARAAYESYVLVKDKVWSKRLAKYVSMLPDLQKGLPVEAKYKTEKPGTDSELNAYDVLYYAGDCNAGSKTIAVNLPNDEVIQQKKGTRRSQLKNAMKAKFDKILVPIAKELIDKEQQQYVNFDAFFANVMFHEVAHGLGIKKTVTGKGFVKEALQEQYSWLEEGKADVLGLYMVTGLLKKAELQGDIKAFYTTYMAGILRSVRFGAASAHGKANMQCFNFFKENGAFIRNSDGTYKVDFSKFEGAMNKLSRMIIMLQGNGDKAAVESTQKKMAVISPELQGDLDKLTKRGIPVDIIFEQGVDVLGVK</sequence>
<dbReference type="PANTHER" id="PTHR23422">
    <property type="entry name" value="DIPEPTIDYL PEPTIDASE III-RELATED"/>
    <property type="match status" value="1"/>
</dbReference>
<keyword evidence="4" id="KW-1185">Reference proteome</keyword>
<dbReference type="GO" id="GO:0008239">
    <property type="term" value="F:dipeptidyl-peptidase activity"/>
    <property type="evidence" value="ECO:0007669"/>
    <property type="project" value="TreeGrafter"/>
</dbReference>
<dbReference type="AlphaFoldDB" id="C6XXC8"/>
<dbReference type="KEGG" id="phe:Phep_4243"/>
<dbReference type="Pfam" id="PF03571">
    <property type="entry name" value="Peptidase_M49"/>
    <property type="match status" value="1"/>
</dbReference>
<name>C6XXC8_PEDHD</name>
<protein>
    <recommendedName>
        <fullName evidence="5">Zn-dependent hydrolase</fullName>
    </recommendedName>
</protein>
<dbReference type="InterPro" id="IPR039461">
    <property type="entry name" value="Peptidase_M49"/>
</dbReference>
<dbReference type="EMBL" id="CP001681">
    <property type="protein sequence ID" value="ACU06434.1"/>
    <property type="molecule type" value="Genomic_DNA"/>
</dbReference>
<dbReference type="Gene3D" id="3.30.540.30">
    <property type="match status" value="1"/>
</dbReference>
<evidence type="ECO:0008006" key="5">
    <source>
        <dbReference type="Google" id="ProtNLM"/>
    </source>
</evidence>
<dbReference type="eggNOG" id="COG0457">
    <property type="taxonomic scope" value="Bacteria"/>
</dbReference>
<proteinExistence type="predicted"/>
<evidence type="ECO:0000256" key="2">
    <source>
        <dbReference type="ARBA" id="ARBA00022801"/>
    </source>
</evidence>
<dbReference type="GO" id="GO:0005737">
    <property type="term" value="C:cytoplasm"/>
    <property type="evidence" value="ECO:0007669"/>
    <property type="project" value="TreeGrafter"/>
</dbReference>
<dbReference type="GO" id="GO:0046872">
    <property type="term" value="F:metal ion binding"/>
    <property type="evidence" value="ECO:0007669"/>
    <property type="project" value="UniProtKB-KW"/>
</dbReference>
<gene>
    <name evidence="3" type="ordered locus">Phep_4243</name>
</gene>